<organism evidence="2 3">
    <name type="scientific">Ramlibacter albus</name>
    <dbReference type="NCBI Taxonomy" id="2079448"/>
    <lineage>
        <taxon>Bacteria</taxon>
        <taxon>Pseudomonadati</taxon>
        <taxon>Pseudomonadota</taxon>
        <taxon>Betaproteobacteria</taxon>
        <taxon>Burkholderiales</taxon>
        <taxon>Comamonadaceae</taxon>
        <taxon>Ramlibacter</taxon>
    </lineage>
</organism>
<proteinExistence type="predicted"/>
<evidence type="ECO:0008006" key="4">
    <source>
        <dbReference type="Google" id="ProtNLM"/>
    </source>
</evidence>
<sequence>MVRLALAFIATCLLAGHALAADVHVLVSVAFKPVVVAVAPGFEKRTGHKVKFVEDDDFDLALLPEVELERLGKDGVVADGSITRLARESRVFYAGALSTNAVNSNAALSLLILLSSEETQAILKSKGLSAP</sequence>
<feature type="signal peptide" evidence="1">
    <location>
        <begin position="1"/>
        <end position="20"/>
    </location>
</feature>
<comment type="caution">
    <text evidence="2">The sequence shown here is derived from an EMBL/GenBank/DDBJ whole genome shotgun (WGS) entry which is preliminary data.</text>
</comment>
<dbReference type="SUPFAM" id="SSF53850">
    <property type="entry name" value="Periplasmic binding protein-like II"/>
    <property type="match status" value="1"/>
</dbReference>
<evidence type="ECO:0000256" key="1">
    <source>
        <dbReference type="SAM" id="SignalP"/>
    </source>
</evidence>
<gene>
    <name evidence="2" type="ORF">H8R02_28815</name>
</gene>
<evidence type="ECO:0000313" key="2">
    <source>
        <dbReference type="EMBL" id="MBC5768497.1"/>
    </source>
</evidence>
<feature type="chain" id="PRO_5037732849" description="ABC transporter substrate-binding protein" evidence="1">
    <location>
        <begin position="21"/>
        <end position="131"/>
    </location>
</feature>
<dbReference type="RefSeq" id="WP_187085286.1">
    <property type="nucleotide sequence ID" value="NZ_JACORU010000018.1"/>
</dbReference>
<dbReference type="Gene3D" id="3.40.190.10">
    <property type="entry name" value="Periplasmic binding protein-like II"/>
    <property type="match status" value="1"/>
</dbReference>
<keyword evidence="3" id="KW-1185">Reference proteome</keyword>
<accession>A0A923MGE7</accession>
<name>A0A923MGE7_9BURK</name>
<dbReference type="EMBL" id="JACORU010000018">
    <property type="protein sequence ID" value="MBC5768497.1"/>
    <property type="molecule type" value="Genomic_DNA"/>
</dbReference>
<reference evidence="2" key="1">
    <citation type="submission" date="2020-08" db="EMBL/GenBank/DDBJ databases">
        <title>Ramlibacter sp. GTP1 16S ribosomal RNA gene genome sequencing and assembly.</title>
        <authorList>
            <person name="Kang M."/>
        </authorList>
    </citation>
    <scope>NUCLEOTIDE SEQUENCE</scope>
    <source>
        <strain evidence="2">GTP1</strain>
    </source>
</reference>
<keyword evidence="1" id="KW-0732">Signal</keyword>
<dbReference type="Proteomes" id="UP000596827">
    <property type="component" value="Unassembled WGS sequence"/>
</dbReference>
<protein>
    <recommendedName>
        <fullName evidence="4">ABC transporter substrate-binding protein</fullName>
    </recommendedName>
</protein>
<dbReference type="AlphaFoldDB" id="A0A923MGE7"/>
<evidence type="ECO:0000313" key="3">
    <source>
        <dbReference type="Proteomes" id="UP000596827"/>
    </source>
</evidence>